<evidence type="ECO:0000313" key="4">
    <source>
        <dbReference type="Ensembl" id="ENSGACP00000047941.1"/>
    </source>
</evidence>
<dbReference type="GO" id="GO:0008270">
    <property type="term" value="F:zinc ion binding"/>
    <property type="evidence" value="ECO:0007669"/>
    <property type="project" value="UniProtKB-KW"/>
</dbReference>
<dbReference type="InterPro" id="IPR001878">
    <property type="entry name" value="Znf_CCHC"/>
</dbReference>
<dbReference type="Gene3D" id="4.10.60.10">
    <property type="entry name" value="Zinc finger, CCHC-type"/>
    <property type="match status" value="1"/>
</dbReference>
<keyword evidence="1" id="KW-0862">Zinc</keyword>
<evidence type="ECO:0000256" key="2">
    <source>
        <dbReference type="SAM" id="MobiDB-lite"/>
    </source>
</evidence>
<feature type="compositionally biased region" description="Basic and acidic residues" evidence="2">
    <location>
        <begin position="223"/>
        <end position="252"/>
    </location>
</feature>
<sequence length="454" mass="51092">MGPFDESVEQWSSYTERFEYFVLANSIKSEVMVPTFLTVMGGKTFNLLRSLVTPEKPGDRSYEEIVGTLKAHYSPKPLIIAERFRFHKRNQEEGESISQFVAVLKQLSEHCEFGHSLNDTIRDRLVCGMRSGTIQKRLLTEANLTLQKALEVSLSMEMANKDAQQLSTLTLVHKVSTNVRSKTVGGKPCYRCGRTGHHPEECWCKDLDCRSCGKKGHIERVCKNKEGPSSKNTEQRKSDFKKYKNKVHKLERTEEEQSDTPSEGEESLHVLSLSDDGQGYWVTPLLDGKAVRMQVDTGAAVSLVSEGVYRKKLHHLKPQPAKITLKTYTGEAVPVSGIVTVTVKLNKQKVKLPLYIVKGSQPALLGRTWLEKIKLNWQEINMVAKVGDINLQGILRKHAAVFKDELGRMKDITVKLTVKPNSKPKCFKARSVPYAIKPKVEAELDKLVKSGVLD</sequence>
<dbReference type="SUPFAM" id="SSF50630">
    <property type="entry name" value="Acid proteases"/>
    <property type="match status" value="1"/>
</dbReference>
<feature type="domain" description="CCHC-type" evidence="3">
    <location>
        <begin position="189"/>
        <end position="202"/>
    </location>
</feature>
<dbReference type="GeneTree" id="ENSGT00940000165756"/>
<keyword evidence="1" id="KW-0479">Metal-binding</keyword>
<dbReference type="GO" id="GO:0003676">
    <property type="term" value="F:nucleic acid binding"/>
    <property type="evidence" value="ECO:0007669"/>
    <property type="project" value="InterPro"/>
</dbReference>
<keyword evidence="1" id="KW-0863">Zinc-finger</keyword>
<feature type="region of interest" description="Disordered" evidence="2">
    <location>
        <begin position="223"/>
        <end position="268"/>
    </location>
</feature>
<dbReference type="InterPro" id="IPR050951">
    <property type="entry name" value="Retrovirus_Pol_polyprotein"/>
</dbReference>
<feature type="compositionally biased region" description="Acidic residues" evidence="2">
    <location>
        <begin position="253"/>
        <end position="265"/>
    </location>
</feature>
<evidence type="ECO:0000259" key="3">
    <source>
        <dbReference type="PROSITE" id="PS50158"/>
    </source>
</evidence>
<reference evidence="4" key="2">
    <citation type="submission" date="2025-08" db="UniProtKB">
        <authorList>
            <consortium name="Ensembl"/>
        </authorList>
    </citation>
    <scope>IDENTIFICATION</scope>
</reference>
<evidence type="ECO:0000256" key="1">
    <source>
        <dbReference type="PROSITE-ProRule" id="PRU00047"/>
    </source>
</evidence>
<reference evidence="4" key="3">
    <citation type="submission" date="2025-09" db="UniProtKB">
        <authorList>
            <consortium name="Ensembl"/>
        </authorList>
    </citation>
    <scope>IDENTIFICATION</scope>
</reference>
<dbReference type="Gene3D" id="2.40.70.10">
    <property type="entry name" value="Acid Proteases"/>
    <property type="match status" value="1"/>
</dbReference>
<dbReference type="PANTHER" id="PTHR37984">
    <property type="entry name" value="PROTEIN CBG26694"/>
    <property type="match status" value="1"/>
</dbReference>
<dbReference type="PANTHER" id="PTHR37984:SF13">
    <property type="entry name" value="RIBONUCLEASE H"/>
    <property type="match status" value="1"/>
</dbReference>
<proteinExistence type="predicted"/>
<dbReference type="Proteomes" id="UP000007635">
    <property type="component" value="Unassembled WGS sequence"/>
</dbReference>
<keyword evidence="5" id="KW-1185">Reference proteome</keyword>
<dbReference type="PROSITE" id="PS50158">
    <property type="entry name" value="ZF_CCHC"/>
    <property type="match status" value="2"/>
</dbReference>
<organism evidence="4 5">
    <name type="scientific">Gasterosteus aculeatus aculeatus</name>
    <name type="common">three-spined stickleback</name>
    <dbReference type="NCBI Taxonomy" id="481459"/>
    <lineage>
        <taxon>Eukaryota</taxon>
        <taxon>Metazoa</taxon>
        <taxon>Chordata</taxon>
        <taxon>Craniata</taxon>
        <taxon>Vertebrata</taxon>
        <taxon>Euteleostomi</taxon>
        <taxon>Actinopterygii</taxon>
        <taxon>Neopterygii</taxon>
        <taxon>Teleostei</taxon>
        <taxon>Neoteleostei</taxon>
        <taxon>Acanthomorphata</taxon>
        <taxon>Eupercaria</taxon>
        <taxon>Perciformes</taxon>
        <taxon>Cottioidei</taxon>
        <taxon>Gasterosteales</taxon>
        <taxon>Gasterosteidae</taxon>
        <taxon>Gasterosteus</taxon>
    </lineage>
</organism>
<dbReference type="Ensembl" id="ENSGACT00000074639.1">
    <property type="protein sequence ID" value="ENSGACP00000047941.1"/>
    <property type="gene ID" value="ENSGACG00000023308.1"/>
</dbReference>
<dbReference type="Pfam" id="PF13975">
    <property type="entry name" value="gag-asp_proteas"/>
    <property type="match status" value="1"/>
</dbReference>
<dbReference type="AlphaFoldDB" id="A0AAQ4QCI8"/>
<dbReference type="SMART" id="SM00343">
    <property type="entry name" value="ZnF_C2HC"/>
    <property type="match status" value="2"/>
</dbReference>
<protein>
    <recommendedName>
        <fullName evidence="3">CCHC-type domain-containing protein</fullName>
    </recommendedName>
</protein>
<dbReference type="InterPro" id="IPR021109">
    <property type="entry name" value="Peptidase_aspartic_dom_sf"/>
</dbReference>
<name>A0AAQ4QCI8_GASAC</name>
<feature type="domain" description="CCHC-type" evidence="3">
    <location>
        <begin position="209"/>
        <end position="224"/>
    </location>
</feature>
<dbReference type="SUPFAM" id="SSF57756">
    <property type="entry name" value="Retrovirus zinc finger-like domains"/>
    <property type="match status" value="1"/>
</dbReference>
<accession>A0AAQ4QCI8</accession>
<evidence type="ECO:0000313" key="5">
    <source>
        <dbReference type="Proteomes" id="UP000007635"/>
    </source>
</evidence>
<dbReference type="InterPro" id="IPR036875">
    <property type="entry name" value="Znf_CCHC_sf"/>
</dbReference>
<reference evidence="4 5" key="1">
    <citation type="journal article" date="2021" name="G3 (Bethesda)">
        <title>Improved contiguity of the threespine stickleback genome using long-read sequencing.</title>
        <authorList>
            <person name="Nath S."/>
            <person name="Shaw D.E."/>
            <person name="White M.A."/>
        </authorList>
    </citation>
    <scope>NUCLEOTIDE SEQUENCE [LARGE SCALE GENOMIC DNA]</scope>
    <source>
        <strain evidence="4 5">Lake Benthic</strain>
    </source>
</reference>